<dbReference type="AlphaFoldDB" id="A0A9N9MHN4"/>
<dbReference type="InterPro" id="IPR036728">
    <property type="entry name" value="PBP_GOBP_sf"/>
</dbReference>
<evidence type="ECO:0000313" key="3">
    <source>
        <dbReference type="Proteomes" id="UP001152799"/>
    </source>
</evidence>
<dbReference type="EMBL" id="OU892278">
    <property type="protein sequence ID" value="CAG9764454.1"/>
    <property type="molecule type" value="Genomic_DNA"/>
</dbReference>
<proteinExistence type="predicted"/>
<dbReference type="SMART" id="SM00708">
    <property type="entry name" value="PhBP"/>
    <property type="match status" value="1"/>
</dbReference>
<name>A0A9N9MHN4_9CUCU</name>
<accession>A0A9N9MHN4</accession>
<keyword evidence="1" id="KW-0732">Signal</keyword>
<dbReference type="OrthoDB" id="8194670at2759"/>
<reference evidence="2" key="1">
    <citation type="submission" date="2022-01" db="EMBL/GenBank/DDBJ databases">
        <authorList>
            <person name="King R."/>
        </authorList>
    </citation>
    <scope>NUCLEOTIDE SEQUENCE</scope>
</reference>
<dbReference type="Gene3D" id="1.10.238.20">
    <property type="entry name" value="Pheromone/general odorant binding protein domain"/>
    <property type="match status" value="1"/>
</dbReference>
<dbReference type="GO" id="GO:0005549">
    <property type="term" value="F:odorant binding"/>
    <property type="evidence" value="ECO:0007669"/>
    <property type="project" value="InterPro"/>
</dbReference>
<dbReference type="Pfam" id="PF01395">
    <property type="entry name" value="PBP_GOBP"/>
    <property type="match status" value="1"/>
</dbReference>
<evidence type="ECO:0000313" key="2">
    <source>
        <dbReference type="EMBL" id="CAG9764454.1"/>
    </source>
</evidence>
<sequence length="138" mass="15569">MKFFIVLCVVLLALNIVSGKKKPDDEEKAKSLKKVLKECQKNDATKIDNSVLKKLKKHKQVDLPENYGDHKLCILKGLGYINEDNTVNEDNLKKRVTKKAEEDQDIDAIVSECKVSKATPKETALFIETCLNSHSINL</sequence>
<gene>
    <name evidence="2" type="ORF">CEUTPL_LOCUS5094</name>
</gene>
<feature type="chain" id="PRO_5040479334" evidence="1">
    <location>
        <begin position="20"/>
        <end position="138"/>
    </location>
</feature>
<keyword evidence="3" id="KW-1185">Reference proteome</keyword>
<evidence type="ECO:0000256" key="1">
    <source>
        <dbReference type="SAM" id="SignalP"/>
    </source>
</evidence>
<dbReference type="Proteomes" id="UP001152799">
    <property type="component" value="Chromosome 2"/>
</dbReference>
<feature type="signal peptide" evidence="1">
    <location>
        <begin position="1"/>
        <end position="19"/>
    </location>
</feature>
<dbReference type="SUPFAM" id="SSF47565">
    <property type="entry name" value="Insect pheromone/odorant-binding proteins"/>
    <property type="match status" value="1"/>
</dbReference>
<protein>
    <submittedName>
        <fullName evidence="2">Uncharacterized protein</fullName>
    </submittedName>
</protein>
<dbReference type="InterPro" id="IPR006170">
    <property type="entry name" value="PBP/GOBP"/>
</dbReference>
<dbReference type="CDD" id="cd23992">
    <property type="entry name" value="PBP_GOBP"/>
    <property type="match status" value="1"/>
</dbReference>
<organism evidence="2 3">
    <name type="scientific">Ceutorhynchus assimilis</name>
    <name type="common">cabbage seed weevil</name>
    <dbReference type="NCBI Taxonomy" id="467358"/>
    <lineage>
        <taxon>Eukaryota</taxon>
        <taxon>Metazoa</taxon>
        <taxon>Ecdysozoa</taxon>
        <taxon>Arthropoda</taxon>
        <taxon>Hexapoda</taxon>
        <taxon>Insecta</taxon>
        <taxon>Pterygota</taxon>
        <taxon>Neoptera</taxon>
        <taxon>Endopterygota</taxon>
        <taxon>Coleoptera</taxon>
        <taxon>Polyphaga</taxon>
        <taxon>Cucujiformia</taxon>
        <taxon>Curculionidae</taxon>
        <taxon>Ceutorhynchinae</taxon>
        <taxon>Ceutorhynchus</taxon>
    </lineage>
</organism>